<gene>
    <name evidence="1" type="ORF">MEDL_37568</name>
</gene>
<proteinExistence type="predicted"/>
<dbReference type="EMBL" id="CAJPWZ010001803">
    <property type="protein sequence ID" value="CAG2224381.1"/>
    <property type="molecule type" value="Genomic_DNA"/>
</dbReference>
<evidence type="ECO:0000313" key="2">
    <source>
        <dbReference type="Proteomes" id="UP000683360"/>
    </source>
</evidence>
<dbReference type="AlphaFoldDB" id="A0A8S3SY08"/>
<comment type="caution">
    <text evidence="1">The sequence shown here is derived from an EMBL/GenBank/DDBJ whole genome shotgun (WGS) entry which is preliminary data.</text>
</comment>
<protein>
    <submittedName>
        <fullName evidence="1">Uncharacterized protein</fullName>
    </submittedName>
</protein>
<reference evidence="1" key="1">
    <citation type="submission" date="2021-03" db="EMBL/GenBank/DDBJ databases">
        <authorList>
            <person name="Bekaert M."/>
        </authorList>
    </citation>
    <scope>NUCLEOTIDE SEQUENCE</scope>
</reference>
<name>A0A8S3SY08_MYTED</name>
<keyword evidence="2" id="KW-1185">Reference proteome</keyword>
<accession>A0A8S3SY08</accession>
<organism evidence="1 2">
    <name type="scientific">Mytilus edulis</name>
    <name type="common">Blue mussel</name>
    <dbReference type="NCBI Taxonomy" id="6550"/>
    <lineage>
        <taxon>Eukaryota</taxon>
        <taxon>Metazoa</taxon>
        <taxon>Spiralia</taxon>
        <taxon>Lophotrochozoa</taxon>
        <taxon>Mollusca</taxon>
        <taxon>Bivalvia</taxon>
        <taxon>Autobranchia</taxon>
        <taxon>Pteriomorphia</taxon>
        <taxon>Mytilida</taxon>
        <taxon>Mytiloidea</taxon>
        <taxon>Mytilidae</taxon>
        <taxon>Mytilinae</taxon>
        <taxon>Mytilus</taxon>
    </lineage>
</organism>
<sequence>MFVVTEDDINDNAKNRYEWFGIIIPDDMLQIYIEKYFDRLTNNFTMVQNIHLNRAIRHVKGRTALRTHMKQLSKVKIASLIQNAVHIFFNTMFVMTEEDIKENAQKKYECFAIVIPHDQIEQYIRRWFDYLIKSKHTSDTSFLLDGFVMTQNDIKYDDYNHFYWFGIVIPDDLLSLYIQRLFDDLIKTDNPCYVLHNCRTLTNVAFQSATRTYIRKINNSKIASIMENATGNFINEMFIFKDNDSIDKFENRYECWYIEIPDDLLQQYIEKTLRCFDQKLLCKRLHR</sequence>
<evidence type="ECO:0000313" key="1">
    <source>
        <dbReference type="EMBL" id="CAG2224381.1"/>
    </source>
</evidence>
<dbReference type="Proteomes" id="UP000683360">
    <property type="component" value="Unassembled WGS sequence"/>
</dbReference>